<name>A0A5N5KNK5_9ROSI</name>
<keyword evidence="3" id="KW-1185">Reference proteome</keyword>
<dbReference type="AlphaFoldDB" id="A0A5N5KNK5"/>
<dbReference type="EMBL" id="VDCV01000012">
    <property type="protein sequence ID" value="KAB5531982.1"/>
    <property type="molecule type" value="Genomic_DNA"/>
</dbReference>
<evidence type="ECO:0000313" key="3">
    <source>
        <dbReference type="Proteomes" id="UP000326939"/>
    </source>
</evidence>
<dbReference type="InterPro" id="IPR026960">
    <property type="entry name" value="RVT-Znf"/>
</dbReference>
<protein>
    <recommendedName>
        <fullName evidence="1">Reverse transcriptase zinc-binding domain-containing protein</fullName>
    </recommendedName>
</protein>
<evidence type="ECO:0000259" key="1">
    <source>
        <dbReference type="Pfam" id="PF13966"/>
    </source>
</evidence>
<reference evidence="3" key="1">
    <citation type="journal article" date="2019" name="Gigascience">
        <title>De novo genome assembly of the endangered Acer yangbiense, a plant species with extremely small populations endemic to Yunnan Province, China.</title>
        <authorList>
            <person name="Yang J."/>
            <person name="Wariss H.M."/>
            <person name="Tao L."/>
            <person name="Zhang R."/>
            <person name="Yun Q."/>
            <person name="Hollingsworth P."/>
            <person name="Dao Z."/>
            <person name="Luo G."/>
            <person name="Guo H."/>
            <person name="Ma Y."/>
            <person name="Sun W."/>
        </authorList>
    </citation>
    <scope>NUCLEOTIDE SEQUENCE [LARGE SCALE GENOMIC DNA]</scope>
    <source>
        <strain evidence="3">cv. br00</strain>
    </source>
</reference>
<evidence type="ECO:0000313" key="2">
    <source>
        <dbReference type="EMBL" id="KAB5531982.1"/>
    </source>
</evidence>
<feature type="domain" description="Reverse transcriptase zinc-binding" evidence="1">
    <location>
        <begin position="428"/>
        <end position="486"/>
    </location>
</feature>
<sequence length="522" mass="59098">MRWKLKGPMTLIDLENNFFIVKFLLDEDMKYVLIGGPWVQVICFECGHYGYGRDNCPLNGKAKAQASEATKLESMKDVTPPDNRAVEIENMEGTRTKQVVGVTVSVDGNRDAALKDATNTNQNSLTGMKKTTHNLVPKKSFGRGSSLSQITIKRDPIARLNSDLSNDWGADKVKYASTIKDFKKVYAIDVFVVLEPRISDSKALNVATNLGFSHYHIVDATGFSRGVWIRESLWTYFDGLAKAFNLPWLVMRDFNDISCASKKCGGNFDSGGLIFVDWIDRNHLIDLGFSDSKFTWCNKRNTKGDYNLTPQLFLRLVEADLDGLSNDVSNEKIHQSLFSIGDLKSPGPNGFPAIFNQNFWDLLVPPHDLSWVFSMDLKPLLMELLQTKVSDFLDDGVWDTACLIACLPDNIVKLITDIHVGFNESGLKIPPKVKTFLWALCHKKILTNAQRHKRGFTHVEACPRCPHFMESNEHLFKDCHVIHSLWCRFGSNGPNICHYLMEFDDWLFLHLQSNKIITHDLP</sequence>
<comment type="caution">
    <text evidence="2">The sequence shown here is derived from an EMBL/GenBank/DDBJ whole genome shotgun (WGS) entry which is preliminary data.</text>
</comment>
<organism evidence="2 3">
    <name type="scientific">Salix brachista</name>
    <dbReference type="NCBI Taxonomy" id="2182728"/>
    <lineage>
        <taxon>Eukaryota</taxon>
        <taxon>Viridiplantae</taxon>
        <taxon>Streptophyta</taxon>
        <taxon>Embryophyta</taxon>
        <taxon>Tracheophyta</taxon>
        <taxon>Spermatophyta</taxon>
        <taxon>Magnoliopsida</taxon>
        <taxon>eudicotyledons</taxon>
        <taxon>Gunneridae</taxon>
        <taxon>Pentapetalae</taxon>
        <taxon>rosids</taxon>
        <taxon>fabids</taxon>
        <taxon>Malpighiales</taxon>
        <taxon>Salicaceae</taxon>
        <taxon>Saliceae</taxon>
        <taxon>Salix</taxon>
    </lineage>
</organism>
<proteinExistence type="predicted"/>
<gene>
    <name evidence="2" type="ORF">DKX38_018652</name>
</gene>
<dbReference type="Pfam" id="PF13966">
    <property type="entry name" value="zf-RVT"/>
    <property type="match status" value="1"/>
</dbReference>
<dbReference type="Proteomes" id="UP000326939">
    <property type="component" value="Chromosome 12"/>
</dbReference>
<accession>A0A5N5KNK5</accession>